<dbReference type="Proteomes" id="UP001055091">
    <property type="component" value="Unassembled WGS sequence"/>
</dbReference>
<dbReference type="EMBL" id="BQNJ01000001">
    <property type="protein sequence ID" value="GKG98847.1"/>
    <property type="molecule type" value="Genomic_DNA"/>
</dbReference>
<reference evidence="2" key="1">
    <citation type="submission" date="2022-01" db="EMBL/GenBank/DDBJ databases">
        <title>Novel bile acid biosynthetic pathways are enriched in the microbiome of centenarians.</title>
        <authorList>
            <person name="Sato Y."/>
            <person name="Atarashi K."/>
            <person name="Plichta R.D."/>
            <person name="Arai Y."/>
            <person name="Sasajima S."/>
            <person name="Kearney M.S."/>
            <person name="Suda W."/>
            <person name="Takeshita K."/>
            <person name="Sasaki T."/>
            <person name="Okamoto S."/>
            <person name="Skelly N.A."/>
            <person name="Okamura Y."/>
            <person name="Vlamakis H."/>
            <person name="Li Y."/>
            <person name="Tanoue T."/>
            <person name="Takei H."/>
            <person name="Nittono H."/>
            <person name="Narushima S."/>
            <person name="Irie J."/>
            <person name="Itoh H."/>
            <person name="Moriya K."/>
            <person name="Sugiura Y."/>
            <person name="Suematsu M."/>
            <person name="Moritoki N."/>
            <person name="Shibata S."/>
            <person name="Littman R.D."/>
            <person name="Fischbach A.M."/>
            <person name="Uwamino Y."/>
            <person name="Inoue T."/>
            <person name="Honda A."/>
            <person name="Hattori M."/>
            <person name="Murai T."/>
            <person name="Xavier J.R."/>
            <person name="Hirose N."/>
            <person name="Honda K."/>
        </authorList>
    </citation>
    <scope>NUCLEOTIDE SEQUENCE</scope>
    <source>
        <strain evidence="2">CE91-St55</strain>
    </source>
</reference>
<name>A0AA37JCH4_9FIRM</name>
<dbReference type="AlphaFoldDB" id="A0AA37JCH4"/>
<evidence type="ECO:0000256" key="1">
    <source>
        <dbReference type="SAM" id="MobiDB-lite"/>
    </source>
</evidence>
<gene>
    <name evidence="2" type="ORF">CE91St55_08290</name>
</gene>
<feature type="compositionally biased region" description="Basic and acidic residues" evidence="1">
    <location>
        <begin position="53"/>
        <end position="64"/>
    </location>
</feature>
<feature type="region of interest" description="Disordered" evidence="1">
    <location>
        <begin position="53"/>
        <end position="72"/>
    </location>
</feature>
<comment type="caution">
    <text evidence="2">The sequence shown here is derived from an EMBL/GenBank/DDBJ whole genome shotgun (WGS) entry which is preliminary data.</text>
</comment>
<proteinExistence type="predicted"/>
<organism evidence="2 3">
    <name type="scientific">Hungatella hathewayi</name>
    <dbReference type="NCBI Taxonomy" id="154046"/>
    <lineage>
        <taxon>Bacteria</taxon>
        <taxon>Bacillati</taxon>
        <taxon>Bacillota</taxon>
        <taxon>Clostridia</taxon>
        <taxon>Lachnospirales</taxon>
        <taxon>Lachnospiraceae</taxon>
        <taxon>Hungatella</taxon>
    </lineage>
</organism>
<evidence type="ECO:0000313" key="3">
    <source>
        <dbReference type="Proteomes" id="UP001055091"/>
    </source>
</evidence>
<protein>
    <submittedName>
        <fullName evidence="2">Uncharacterized protein</fullName>
    </submittedName>
</protein>
<sequence>MSRYDDTIIIRKHWEKSKNKRRRRRFFDTGYRNIGLKLWIFGDILRAVEDNEKEMRGKEDDEKGAGTACDQG</sequence>
<evidence type="ECO:0000313" key="2">
    <source>
        <dbReference type="EMBL" id="GKG98847.1"/>
    </source>
</evidence>
<accession>A0AA37JCH4</accession>